<name>A0A914HSJ7_GLORO</name>
<proteinExistence type="predicted"/>
<dbReference type="WBParaSite" id="Gr19_v10_g3372.t1">
    <property type="protein sequence ID" value="Gr19_v10_g3372.t1"/>
    <property type="gene ID" value="Gr19_v10_g3372"/>
</dbReference>
<dbReference type="AlphaFoldDB" id="A0A914HSJ7"/>
<sequence length="216" mass="25324">MEEFWILFLVLFFSTNLLDKAEAVKLELKTFDEIFGEGWWDKGEAEDLKMPAPTNFGQNVHHQIDRQNTQIGQIEPNSTDQNPPLTESDHSDHSKNGEDLNEVSSNENIAENERKQKFDQMKAELMRAGFKNSYHNEIDKTVAKELGLNFATIYKWKRKLGQTKPNHMYSHCEQKELMKRFYEIKDKTPKISDADIAKMLNIGRATLVRWKKQFKR</sequence>
<evidence type="ECO:0000256" key="2">
    <source>
        <dbReference type="SAM" id="SignalP"/>
    </source>
</evidence>
<accession>A0A914HSJ7</accession>
<keyword evidence="2" id="KW-0732">Signal</keyword>
<feature type="compositionally biased region" description="Polar residues" evidence="1">
    <location>
        <begin position="73"/>
        <end position="85"/>
    </location>
</feature>
<evidence type="ECO:0000313" key="3">
    <source>
        <dbReference type="Proteomes" id="UP000887572"/>
    </source>
</evidence>
<dbReference type="Proteomes" id="UP000887572">
    <property type="component" value="Unplaced"/>
</dbReference>
<feature type="signal peptide" evidence="2">
    <location>
        <begin position="1"/>
        <end position="23"/>
    </location>
</feature>
<feature type="compositionally biased region" description="Basic and acidic residues" evidence="1">
    <location>
        <begin position="87"/>
        <end position="98"/>
    </location>
</feature>
<feature type="chain" id="PRO_5037263423" evidence="2">
    <location>
        <begin position="24"/>
        <end position="216"/>
    </location>
</feature>
<keyword evidence="3" id="KW-1185">Reference proteome</keyword>
<evidence type="ECO:0000256" key="1">
    <source>
        <dbReference type="SAM" id="MobiDB-lite"/>
    </source>
</evidence>
<reference evidence="4" key="1">
    <citation type="submission" date="2022-11" db="UniProtKB">
        <authorList>
            <consortium name="WormBaseParasite"/>
        </authorList>
    </citation>
    <scope>IDENTIFICATION</scope>
</reference>
<organism evidence="3 4">
    <name type="scientific">Globodera rostochiensis</name>
    <name type="common">Golden nematode worm</name>
    <name type="synonym">Heterodera rostochiensis</name>
    <dbReference type="NCBI Taxonomy" id="31243"/>
    <lineage>
        <taxon>Eukaryota</taxon>
        <taxon>Metazoa</taxon>
        <taxon>Ecdysozoa</taxon>
        <taxon>Nematoda</taxon>
        <taxon>Chromadorea</taxon>
        <taxon>Rhabditida</taxon>
        <taxon>Tylenchina</taxon>
        <taxon>Tylenchomorpha</taxon>
        <taxon>Tylenchoidea</taxon>
        <taxon>Heteroderidae</taxon>
        <taxon>Heteroderinae</taxon>
        <taxon>Globodera</taxon>
    </lineage>
</organism>
<feature type="region of interest" description="Disordered" evidence="1">
    <location>
        <begin position="73"/>
        <end position="115"/>
    </location>
</feature>
<protein>
    <submittedName>
        <fullName evidence="4">Transposase</fullName>
    </submittedName>
</protein>
<evidence type="ECO:0000313" key="4">
    <source>
        <dbReference type="WBParaSite" id="Gr19_v10_g3372.t1"/>
    </source>
</evidence>